<evidence type="ECO:0000256" key="7">
    <source>
        <dbReference type="ARBA" id="ARBA00022737"/>
    </source>
</evidence>
<evidence type="ECO:0000256" key="3">
    <source>
        <dbReference type="ARBA" id="ARBA00022527"/>
    </source>
</evidence>
<evidence type="ECO:0000313" key="24">
    <source>
        <dbReference type="Proteomes" id="UP000274756"/>
    </source>
</evidence>
<accession>A0A158Q3N6</accession>
<evidence type="ECO:0000256" key="17">
    <source>
        <dbReference type="PIRSR" id="PIRSR000551-51"/>
    </source>
</evidence>
<dbReference type="PANTHER" id="PTHR24351">
    <property type="entry name" value="RIBOSOMAL PROTEIN S6 KINASE"/>
    <property type="match status" value="1"/>
</dbReference>
<feature type="domain" description="Phorbol-ester/DAG-type" evidence="20">
    <location>
        <begin position="42"/>
        <end position="92"/>
    </location>
</feature>
<dbReference type="FunFam" id="3.30.60.20:FF:000003">
    <property type="entry name" value="Protein kinase C delta"/>
    <property type="match status" value="1"/>
</dbReference>
<dbReference type="GO" id="GO:0008270">
    <property type="term" value="F:zinc ion binding"/>
    <property type="evidence" value="ECO:0007669"/>
    <property type="project" value="UniProtKB-KW"/>
</dbReference>
<dbReference type="GO" id="GO:0010646">
    <property type="term" value="P:regulation of cell communication"/>
    <property type="evidence" value="ECO:0007669"/>
    <property type="project" value="UniProtKB-ARBA"/>
</dbReference>
<evidence type="ECO:0000256" key="5">
    <source>
        <dbReference type="ARBA" id="ARBA00022679"/>
    </source>
</evidence>
<proteinExistence type="inferred from homology"/>
<reference evidence="25" key="1">
    <citation type="submission" date="2016-04" db="UniProtKB">
        <authorList>
            <consortium name="WormBaseParasite"/>
        </authorList>
    </citation>
    <scope>IDENTIFICATION</scope>
</reference>
<reference evidence="22 24" key="2">
    <citation type="submission" date="2018-11" db="EMBL/GenBank/DDBJ databases">
        <authorList>
            <consortium name="Pathogen Informatics"/>
        </authorList>
    </citation>
    <scope>NUCLEOTIDE SEQUENCE [LARGE SCALE GENOMIC DNA]</scope>
</reference>
<evidence type="ECO:0000259" key="20">
    <source>
        <dbReference type="PROSITE" id="PS50081"/>
    </source>
</evidence>
<evidence type="ECO:0000259" key="21">
    <source>
        <dbReference type="PROSITE" id="PS51285"/>
    </source>
</evidence>
<dbReference type="PROSITE" id="PS50011">
    <property type="entry name" value="PROTEIN_KINASE_DOM"/>
    <property type="match status" value="1"/>
</dbReference>
<dbReference type="Proteomes" id="UP000274756">
    <property type="component" value="Unassembled WGS sequence"/>
</dbReference>
<dbReference type="GO" id="GO:0005524">
    <property type="term" value="F:ATP binding"/>
    <property type="evidence" value="ECO:0007669"/>
    <property type="project" value="UniProtKB-UniRule"/>
</dbReference>
<evidence type="ECO:0000256" key="11">
    <source>
        <dbReference type="ARBA" id="ARBA00022833"/>
    </source>
</evidence>
<dbReference type="Pfam" id="PF00130">
    <property type="entry name" value="C1_1"/>
    <property type="match status" value="2"/>
</dbReference>
<dbReference type="STRING" id="318479.A0A158Q3N6"/>
<dbReference type="Proteomes" id="UP000038040">
    <property type="component" value="Unplaced"/>
</dbReference>
<comment type="catalytic activity">
    <reaction evidence="14">
        <text>L-seryl-[protein] + ATP = O-phospho-L-seryl-[protein] + ADP + H(+)</text>
        <dbReference type="Rhea" id="RHEA:17989"/>
        <dbReference type="Rhea" id="RHEA-COMP:9863"/>
        <dbReference type="Rhea" id="RHEA-COMP:11604"/>
        <dbReference type="ChEBI" id="CHEBI:15378"/>
        <dbReference type="ChEBI" id="CHEBI:29999"/>
        <dbReference type="ChEBI" id="CHEBI:30616"/>
        <dbReference type="ChEBI" id="CHEBI:83421"/>
        <dbReference type="ChEBI" id="CHEBI:456216"/>
        <dbReference type="EC" id="2.7.11.13"/>
    </reaction>
</comment>
<sequence>MNFFLAAKDRPMDNGTPRSFDENGLQRRRGAIKHARVHEIRGHHFVATFFRQPTFCSLCSDFMWGLNKQGYQCQLCSAAVHKRCHEKMLSQCPGSAKNTKETIYLKERFKIDVPHRFKSYNYKSPTFCDQCGSLLYGLFKQGLKCEVCGVSCHHRCQKYMPNLCGVNQKQLSEALFEIKRGTHSQMSATGVMSVGPHVTIDGRSASSPANCSTPTASKFPEKVKAFFRNHNYTLENSDNEEFISAPWSAADGVKKYSRQNFIFHKVLGKGSFGKVLLVELKNRGEFYAMKCLKKDVILEDDDTECTFIERRVLILSSECPFLCQLFCSFQTAEYLFFVMEYLNGGDLMHHIQQVKKFDEERTRFYACEIIIALQFLHSRDIIYRDLKLDNVLLDSEGHIHLADFGMCKTEMNRENGMASTFCGTPDYIAPEIIKGQLYNEAVDFWSFGVLVYEMLIGQSPFHGEGEDELFDSILNERPYFPKTIGKEAAKCLSALFDRNPNTRLGMPECPDGPIRTHSFFRGVDWKRYEARQMIPPFKPSVKSPADASNFDEDFTQEKPQLTPIADKTLLASIDPEAFLNFSYTNPQFPSK</sequence>
<dbReference type="InterPro" id="IPR046349">
    <property type="entry name" value="C1-like_sf"/>
</dbReference>
<dbReference type="Pfam" id="PF00069">
    <property type="entry name" value="Pkinase"/>
    <property type="match status" value="1"/>
</dbReference>
<keyword evidence="4" id="KW-0597">Phosphoprotein</keyword>
<dbReference type="InterPro" id="IPR000961">
    <property type="entry name" value="AGC-kinase_C"/>
</dbReference>
<protein>
    <recommendedName>
        <fullName evidence="2 15">Protein kinase C</fullName>
        <ecNumber evidence="2 15">2.7.11.13</ecNumber>
    </recommendedName>
</protein>
<dbReference type="SUPFAM" id="SSF57889">
    <property type="entry name" value="Cysteine-rich domain"/>
    <property type="match status" value="2"/>
</dbReference>
<dbReference type="SMART" id="SM00220">
    <property type="entry name" value="S_TKc"/>
    <property type="match status" value="1"/>
</dbReference>
<evidence type="ECO:0000256" key="1">
    <source>
        <dbReference type="ARBA" id="ARBA00005490"/>
    </source>
</evidence>
<evidence type="ECO:0000256" key="8">
    <source>
        <dbReference type="ARBA" id="ARBA00022741"/>
    </source>
</evidence>
<evidence type="ECO:0000256" key="2">
    <source>
        <dbReference type="ARBA" id="ARBA00012429"/>
    </source>
</evidence>
<dbReference type="InterPro" id="IPR017441">
    <property type="entry name" value="Protein_kinase_ATP_BS"/>
</dbReference>
<dbReference type="FunFam" id="3.30.200.20:FF:000020">
    <property type="entry name" value="Protein kinase C, alpha"/>
    <property type="match status" value="1"/>
</dbReference>
<dbReference type="WBParaSite" id="DME_0000276401-mRNA-1">
    <property type="protein sequence ID" value="DME_0000276401-mRNA-1"/>
    <property type="gene ID" value="DME_0000276401"/>
</dbReference>
<dbReference type="InterPro" id="IPR008271">
    <property type="entry name" value="Ser/Thr_kinase_AS"/>
</dbReference>
<evidence type="ECO:0000256" key="9">
    <source>
        <dbReference type="ARBA" id="ARBA00022771"/>
    </source>
</evidence>
<dbReference type="PROSITE" id="PS50081">
    <property type="entry name" value="ZF_DAG_PE_2"/>
    <property type="match status" value="2"/>
</dbReference>
<evidence type="ECO:0000256" key="18">
    <source>
        <dbReference type="PROSITE-ProRule" id="PRU10141"/>
    </source>
</evidence>
<dbReference type="FunFam" id="3.30.60.20:FF:000008">
    <property type="entry name" value="Protein kinase C theta"/>
    <property type="match status" value="1"/>
</dbReference>
<keyword evidence="24" id="KW-1185">Reference proteome</keyword>
<feature type="active site" description="Proton acceptor" evidence="16">
    <location>
        <position position="385"/>
    </location>
</feature>
<feature type="domain" description="Phorbol-ester/DAG-type" evidence="20">
    <location>
        <begin position="114"/>
        <end position="164"/>
    </location>
</feature>
<evidence type="ECO:0000313" key="22">
    <source>
        <dbReference type="EMBL" id="VDN57151.1"/>
    </source>
</evidence>
<feature type="binding site" evidence="17">
    <location>
        <begin position="267"/>
        <end position="275"/>
    </location>
    <ligand>
        <name>ATP</name>
        <dbReference type="ChEBI" id="CHEBI:30616"/>
    </ligand>
</feature>
<name>A0A158Q3N6_DRAME</name>
<comment type="similarity">
    <text evidence="1 15">Belongs to the protein kinase superfamily. AGC Ser/Thr protein kinase family. PKC subfamily.</text>
</comment>
<feature type="binding site" evidence="17 18">
    <location>
        <position position="290"/>
    </location>
    <ligand>
        <name>ATP</name>
        <dbReference type="ChEBI" id="CHEBI:30616"/>
    </ligand>
</feature>
<keyword evidence="8 15" id="KW-0547">Nucleotide-binding</keyword>
<comment type="catalytic activity">
    <reaction evidence="13 15">
        <text>L-threonyl-[protein] + ATP = O-phospho-L-threonyl-[protein] + ADP + H(+)</text>
        <dbReference type="Rhea" id="RHEA:46608"/>
        <dbReference type="Rhea" id="RHEA-COMP:11060"/>
        <dbReference type="Rhea" id="RHEA-COMP:11605"/>
        <dbReference type="ChEBI" id="CHEBI:15378"/>
        <dbReference type="ChEBI" id="CHEBI:30013"/>
        <dbReference type="ChEBI" id="CHEBI:30616"/>
        <dbReference type="ChEBI" id="CHEBI:61977"/>
        <dbReference type="ChEBI" id="CHEBI:456216"/>
        <dbReference type="EC" id="2.7.11.13"/>
    </reaction>
</comment>
<dbReference type="PIRSF" id="PIRSF000551">
    <property type="entry name" value="PKC_delta"/>
    <property type="match status" value="1"/>
</dbReference>
<evidence type="ECO:0000256" key="14">
    <source>
        <dbReference type="ARBA" id="ARBA00047470"/>
    </source>
</evidence>
<dbReference type="CDD" id="cd20834">
    <property type="entry name" value="C1_nPKC_theta-like_rpt1"/>
    <property type="match status" value="1"/>
</dbReference>
<keyword evidence="12 15" id="KW-0067">ATP-binding</keyword>
<evidence type="ECO:0000256" key="15">
    <source>
        <dbReference type="PIRNR" id="PIRNR000551"/>
    </source>
</evidence>
<evidence type="ECO:0000256" key="4">
    <source>
        <dbReference type="ARBA" id="ARBA00022553"/>
    </source>
</evidence>
<dbReference type="InterPro" id="IPR002219">
    <property type="entry name" value="PKC_DAG/PE"/>
</dbReference>
<dbReference type="SMART" id="SM00109">
    <property type="entry name" value="C1"/>
    <property type="match status" value="2"/>
</dbReference>
<dbReference type="FunFam" id="1.10.510.10:FF:001541">
    <property type="entry name" value="Protein kinase C"/>
    <property type="match status" value="1"/>
</dbReference>
<dbReference type="Gene3D" id="3.30.60.20">
    <property type="match status" value="2"/>
</dbReference>
<keyword evidence="10 15" id="KW-0418">Kinase</keyword>
<dbReference type="InterPro" id="IPR014376">
    <property type="entry name" value="Prot_kin_PKC_delta"/>
</dbReference>
<dbReference type="PROSITE" id="PS51285">
    <property type="entry name" value="AGC_KINASE_CTER"/>
    <property type="match status" value="1"/>
</dbReference>
<dbReference type="OrthoDB" id="63267at2759"/>
<keyword evidence="3 15" id="KW-0723">Serine/threonine-protein kinase</keyword>
<keyword evidence="9" id="KW-0863">Zinc-finger</keyword>
<evidence type="ECO:0000256" key="16">
    <source>
        <dbReference type="PIRSR" id="PIRSR000551-50"/>
    </source>
</evidence>
<dbReference type="EC" id="2.7.11.13" evidence="2 15"/>
<dbReference type="InterPro" id="IPR020454">
    <property type="entry name" value="DAG/PE-bd"/>
</dbReference>
<organism evidence="23 25">
    <name type="scientific">Dracunculus medinensis</name>
    <name type="common">Guinea worm</name>
    <dbReference type="NCBI Taxonomy" id="318479"/>
    <lineage>
        <taxon>Eukaryota</taxon>
        <taxon>Metazoa</taxon>
        <taxon>Ecdysozoa</taxon>
        <taxon>Nematoda</taxon>
        <taxon>Chromadorea</taxon>
        <taxon>Rhabditida</taxon>
        <taxon>Spirurina</taxon>
        <taxon>Dracunculoidea</taxon>
        <taxon>Dracunculidae</taxon>
        <taxon>Dracunculus</taxon>
    </lineage>
</organism>
<feature type="domain" description="AGC-kinase C-terminal" evidence="21">
    <location>
        <begin position="521"/>
        <end position="591"/>
    </location>
</feature>
<dbReference type="GO" id="GO:0023051">
    <property type="term" value="P:regulation of signaling"/>
    <property type="evidence" value="ECO:0007669"/>
    <property type="project" value="UniProtKB-ARBA"/>
</dbReference>
<evidence type="ECO:0000259" key="19">
    <source>
        <dbReference type="PROSITE" id="PS50011"/>
    </source>
</evidence>
<dbReference type="SMART" id="SM00133">
    <property type="entry name" value="S_TK_X"/>
    <property type="match status" value="1"/>
</dbReference>
<dbReference type="EMBL" id="UYYG01001158">
    <property type="protein sequence ID" value="VDN57151.1"/>
    <property type="molecule type" value="Genomic_DNA"/>
</dbReference>
<dbReference type="PROSITE" id="PS00107">
    <property type="entry name" value="PROTEIN_KINASE_ATP"/>
    <property type="match status" value="1"/>
</dbReference>
<dbReference type="PROSITE" id="PS00479">
    <property type="entry name" value="ZF_DAG_PE_1"/>
    <property type="match status" value="1"/>
</dbReference>
<evidence type="ECO:0000256" key="6">
    <source>
        <dbReference type="ARBA" id="ARBA00022723"/>
    </source>
</evidence>
<keyword evidence="11" id="KW-0862">Zinc</keyword>
<keyword evidence="5 15" id="KW-0808">Transferase</keyword>
<dbReference type="SUPFAM" id="SSF56112">
    <property type="entry name" value="Protein kinase-like (PK-like)"/>
    <property type="match status" value="1"/>
</dbReference>
<evidence type="ECO:0000256" key="13">
    <source>
        <dbReference type="ARBA" id="ARBA00047272"/>
    </source>
</evidence>
<evidence type="ECO:0000256" key="10">
    <source>
        <dbReference type="ARBA" id="ARBA00022777"/>
    </source>
</evidence>
<evidence type="ECO:0000313" key="25">
    <source>
        <dbReference type="WBParaSite" id="DME_0000276401-mRNA-1"/>
    </source>
</evidence>
<gene>
    <name evidence="22" type="ORF">DME_LOCUS7124</name>
</gene>
<evidence type="ECO:0000256" key="12">
    <source>
        <dbReference type="ARBA" id="ARBA00022840"/>
    </source>
</evidence>
<dbReference type="CDD" id="cd20837">
    <property type="entry name" value="C1_nPKC_theta-like_rpt2"/>
    <property type="match status" value="1"/>
</dbReference>
<dbReference type="AlphaFoldDB" id="A0A158Q3N6"/>
<dbReference type="Gene3D" id="3.30.200.20">
    <property type="entry name" value="Phosphorylase Kinase, domain 1"/>
    <property type="match status" value="1"/>
</dbReference>
<feature type="domain" description="Protein kinase" evidence="19">
    <location>
        <begin position="261"/>
        <end position="520"/>
    </location>
</feature>
<dbReference type="PRINTS" id="PR00008">
    <property type="entry name" value="DAGPEDOMAIN"/>
</dbReference>
<dbReference type="InterPro" id="IPR017892">
    <property type="entry name" value="Pkinase_C"/>
</dbReference>
<evidence type="ECO:0000313" key="23">
    <source>
        <dbReference type="Proteomes" id="UP000038040"/>
    </source>
</evidence>
<dbReference type="InterPro" id="IPR011009">
    <property type="entry name" value="Kinase-like_dom_sf"/>
</dbReference>
<dbReference type="InterPro" id="IPR000719">
    <property type="entry name" value="Prot_kinase_dom"/>
</dbReference>
<dbReference type="GO" id="GO:0004697">
    <property type="term" value="F:diacylglycerol-dependent serine/threonine kinase activity"/>
    <property type="evidence" value="ECO:0007669"/>
    <property type="project" value="UniProtKB-EC"/>
</dbReference>
<keyword evidence="6" id="KW-0479">Metal-binding</keyword>
<dbReference type="Pfam" id="PF00433">
    <property type="entry name" value="Pkinase_C"/>
    <property type="match status" value="1"/>
</dbReference>
<keyword evidence="7" id="KW-0677">Repeat</keyword>
<dbReference type="Gene3D" id="1.10.510.10">
    <property type="entry name" value="Transferase(Phosphotransferase) domain 1"/>
    <property type="match status" value="1"/>
</dbReference>
<dbReference type="PROSITE" id="PS00108">
    <property type="entry name" value="PROTEIN_KINASE_ST"/>
    <property type="match status" value="1"/>
</dbReference>